<name>A0ABW6S1Z1_9NOCA</name>
<dbReference type="EMBL" id="JBIAQY010000004">
    <property type="protein sequence ID" value="MFF3569164.1"/>
    <property type="molecule type" value="Genomic_DNA"/>
</dbReference>
<feature type="domain" description="Alpha/beta hydrolase fold-3" evidence="2">
    <location>
        <begin position="73"/>
        <end position="277"/>
    </location>
</feature>
<reference evidence="3 4" key="1">
    <citation type="submission" date="2024-10" db="EMBL/GenBank/DDBJ databases">
        <title>The Natural Products Discovery Center: Release of the First 8490 Sequenced Strains for Exploring Actinobacteria Biosynthetic Diversity.</title>
        <authorList>
            <person name="Kalkreuter E."/>
            <person name="Kautsar S.A."/>
            <person name="Yang D."/>
            <person name="Bader C.D."/>
            <person name="Teijaro C.N."/>
            <person name="Fluegel L."/>
            <person name="Davis C.M."/>
            <person name="Simpson J.R."/>
            <person name="Lauterbach L."/>
            <person name="Steele A.D."/>
            <person name="Gui C."/>
            <person name="Meng S."/>
            <person name="Li G."/>
            <person name="Viehrig K."/>
            <person name="Ye F."/>
            <person name="Su P."/>
            <person name="Kiefer A.F."/>
            <person name="Nichols A."/>
            <person name="Cepeda A.J."/>
            <person name="Yan W."/>
            <person name="Fan B."/>
            <person name="Jiang Y."/>
            <person name="Adhikari A."/>
            <person name="Zheng C.-J."/>
            <person name="Schuster L."/>
            <person name="Cowan T.M."/>
            <person name="Smanski M.J."/>
            <person name="Chevrette M.G."/>
            <person name="De Carvalho L.P.S."/>
            <person name="Shen B."/>
        </authorList>
    </citation>
    <scope>NUCLEOTIDE SEQUENCE [LARGE SCALE GENOMIC DNA]</scope>
    <source>
        <strain evidence="3 4">NPDC002593</strain>
    </source>
</reference>
<sequence length="313" mass="33066">MDPEFVDFLATFPPLNFADPAAQRLADAQAPRPESRLPAGVTRTDEEIPGVDGHQVPIAVYRDEDVGPDGGIVVWIHGGGFVLGDPELEESFCALLARKLSTVVVAVTYRFAPEHPYPAGLDDCYCAVTHLAALSGVRYPSGPLIVAGASAGAALAAGVVLRSRDSQGPGIDGQVLLMPFIDATLSQPSIRTLAEAPVFDSRDARLCWNHYLGPLAADPPDYASPAVAADLTGLPPAYILAAGEDCLRDEAIDYALRLQDSGVLTELHLVPSVPHGFNGLLPGATASRRARHNLEEAMAAMLGRTVRVANHAR</sequence>
<dbReference type="PANTHER" id="PTHR48081">
    <property type="entry name" value="AB HYDROLASE SUPERFAMILY PROTEIN C4A8.06C"/>
    <property type="match status" value="1"/>
</dbReference>
<dbReference type="InterPro" id="IPR013094">
    <property type="entry name" value="AB_hydrolase_3"/>
</dbReference>
<evidence type="ECO:0000256" key="1">
    <source>
        <dbReference type="ARBA" id="ARBA00022801"/>
    </source>
</evidence>
<dbReference type="PANTHER" id="PTHR48081:SF8">
    <property type="entry name" value="ALPHA_BETA HYDROLASE FOLD-3 DOMAIN-CONTAINING PROTEIN-RELATED"/>
    <property type="match status" value="1"/>
</dbReference>
<dbReference type="RefSeq" id="WP_387403912.1">
    <property type="nucleotide sequence ID" value="NZ_JBIAQY010000004.1"/>
</dbReference>
<accession>A0ABW6S1Z1</accession>
<dbReference type="GO" id="GO:0016787">
    <property type="term" value="F:hydrolase activity"/>
    <property type="evidence" value="ECO:0007669"/>
    <property type="project" value="UniProtKB-KW"/>
</dbReference>
<gene>
    <name evidence="3" type="ORF">ACFYXQ_15430</name>
</gene>
<protein>
    <submittedName>
        <fullName evidence="3">Alpha/beta hydrolase</fullName>
    </submittedName>
</protein>
<keyword evidence="4" id="KW-1185">Reference proteome</keyword>
<evidence type="ECO:0000259" key="2">
    <source>
        <dbReference type="Pfam" id="PF07859"/>
    </source>
</evidence>
<dbReference type="Pfam" id="PF07859">
    <property type="entry name" value="Abhydrolase_3"/>
    <property type="match status" value="1"/>
</dbReference>
<organism evidence="3 4">
    <name type="scientific">Nocardia jiangxiensis</name>
    <dbReference type="NCBI Taxonomy" id="282685"/>
    <lineage>
        <taxon>Bacteria</taxon>
        <taxon>Bacillati</taxon>
        <taxon>Actinomycetota</taxon>
        <taxon>Actinomycetes</taxon>
        <taxon>Mycobacteriales</taxon>
        <taxon>Nocardiaceae</taxon>
        <taxon>Nocardia</taxon>
    </lineage>
</organism>
<evidence type="ECO:0000313" key="3">
    <source>
        <dbReference type="EMBL" id="MFF3569164.1"/>
    </source>
</evidence>
<dbReference type="InterPro" id="IPR050300">
    <property type="entry name" value="GDXG_lipolytic_enzyme"/>
</dbReference>
<comment type="caution">
    <text evidence="3">The sequence shown here is derived from an EMBL/GenBank/DDBJ whole genome shotgun (WGS) entry which is preliminary data.</text>
</comment>
<dbReference type="Gene3D" id="3.40.50.1820">
    <property type="entry name" value="alpha/beta hydrolase"/>
    <property type="match status" value="1"/>
</dbReference>
<dbReference type="SUPFAM" id="SSF53474">
    <property type="entry name" value="alpha/beta-Hydrolases"/>
    <property type="match status" value="1"/>
</dbReference>
<keyword evidence="1 3" id="KW-0378">Hydrolase</keyword>
<proteinExistence type="predicted"/>
<evidence type="ECO:0000313" key="4">
    <source>
        <dbReference type="Proteomes" id="UP001601992"/>
    </source>
</evidence>
<dbReference type="Proteomes" id="UP001601992">
    <property type="component" value="Unassembled WGS sequence"/>
</dbReference>
<dbReference type="InterPro" id="IPR029058">
    <property type="entry name" value="AB_hydrolase_fold"/>
</dbReference>